<keyword evidence="5" id="KW-0472">Membrane</keyword>
<proteinExistence type="inferred from homology"/>
<dbReference type="InterPro" id="IPR039756">
    <property type="entry name" value="Lsb6/PI4K2"/>
</dbReference>
<sequence>MSVMRGQILNLTQALKDGKSPLQLVQMPAVIVERSKANPGSSRFFSFQQRFQNKSPFFSWC</sequence>
<dbReference type="GO" id="GO:0005802">
    <property type="term" value="C:trans-Golgi network"/>
    <property type="evidence" value="ECO:0007669"/>
    <property type="project" value="TreeGrafter"/>
</dbReference>
<dbReference type="Proteomes" id="UP000092462">
    <property type="component" value="Unassembled WGS sequence"/>
</dbReference>
<comment type="catalytic activity">
    <reaction evidence="5">
        <text>a 1,2-diacyl-sn-glycero-3-phospho-(1D-myo-inositol) + ATP = a 1,2-diacyl-sn-glycero-3-phospho-(1D-myo-inositol 4-phosphate) + ADP + H(+)</text>
        <dbReference type="Rhea" id="RHEA:19877"/>
        <dbReference type="ChEBI" id="CHEBI:15378"/>
        <dbReference type="ChEBI" id="CHEBI:30616"/>
        <dbReference type="ChEBI" id="CHEBI:57880"/>
        <dbReference type="ChEBI" id="CHEBI:58178"/>
        <dbReference type="ChEBI" id="CHEBI:456216"/>
        <dbReference type="EC" id="2.7.1.67"/>
    </reaction>
</comment>
<evidence type="ECO:0000256" key="4">
    <source>
        <dbReference type="ARBA" id="ARBA00022840"/>
    </source>
</evidence>
<evidence type="ECO:0000256" key="1">
    <source>
        <dbReference type="ARBA" id="ARBA00022679"/>
    </source>
</evidence>
<dbReference type="EC" id="2.7.1.67" evidence="5"/>
<dbReference type="GO" id="GO:0005886">
    <property type="term" value="C:plasma membrane"/>
    <property type="evidence" value="ECO:0007669"/>
    <property type="project" value="TreeGrafter"/>
</dbReference>
<evidence type="ECO:0000313" key="6">
    <source>
        <dbReference type="EnsemblMetazoa" id="PPAI008025-PA"/>
    </source>
</evidence>
<organism evidence="6 7">
    <name type="scientific">Phlebotomus papatasi</name>
    <name type="common">Sandfly</name>
    <dbReference type="NCBI Taxonomy" id="29031"/>
    <lineage>
        <taxon>Eukaryota</taxon>
        <taxon>Metazoa</taxon>
        <taxon>Ecdysozoa</taxon>
        <taxon>Arthropoda</taxon>
        <taxon>Hexapoda</taxon>
        <taxon>Insecta</taxon>
        <taxon>Pterygota</taxon>
        <taxon>Neoptera</taxon>
        <taxon>Endopterygota</taxon>
        <taxon>Diptera</taxon>
        <taxon>Nematocera</taxon>
        <taxon>Psychodoidea</taxon>
        <taxon>Psychodidae</taxon>
        <taxon>Phlebotomus</taxon>
        <taxon>Phlebotomus</taxon>
    </lineage>
</organism>
<dbReference type="VEuPathDB" id="VectorBase:PPAPM1_012459"/>
<dbReference type="GO" id="GO:0046854">
    <property type="term" value="P:phosphatidylinositol phosphate biosynthetic process"/>
    <property type="evidence" value="ECO:0007669"/>
    <property type="project" value="UniProtKB-UniRule"/>
</dbReference>
<evidence type="ECO:0000256" key="3">
    <source>
        <dbReference type="ARBA" id="ARBA00022777"/>
    </source>
</evidence>
<dbReference type="EMBL" id="AJVK01062804">
    <property type="status" value="NOT_ANNOTATED_CDS"/>
    <property type="molecule type" value="Genomic_DNA"/>
</dbReference>
<name>A0A1B0DIN8_PHLPP</name>
<dbReference type="PANTHER" id="PTHR12865:SF1">
    <property type="entry name" value="PHOSPHATIDYLINOSITOL 4-KINASE TYPE 2"/>
    <property type="match status" value="1"/>
</dbReference>
<comment type="similarity">
    <text evidence="5">Belongs to the PI3/PI4-kinase family. Type II PI4K subfamily.</text>
</comment>
<dbReference type="GO" id="GO:0005765">
    <property type="term" value="C:lysosomal membrane"/>
    <property type="evidence" value="ECO:0007669"/>
    <property type="project" value="TreeGrafter"/>
</dbReference>
<dbReference type="GO" id="GO:0005524">
    <property type="term" value="F:ATP binding"/>
    <property type="evidence" value="ECO:0007669"/>
    <property type="project" value="UniProtKB-UniRule"/>
</dbReference>
<dbReference type="AlphaFoldDB" id="A0A1B0DIN8"/>
<keyword evidence="3 5" id="KW-0418">Kinase</keyword>
<accession>A0A1B0DIN8</accession>
<keyword evidence="7" id="KW-1185">Reference proteome</keyword>
<evidence type="ECO:0000313" key="7">
    <source>
        <dbReference type="Proteomes" id="UP000092462"/>
    </source>
</evidence>
<protein>
    <recommendedName>
        <fullName evidence="5">Phosphatidylinositol 4-kinase type 2</fullName>
        <ecNumber evidence="5">2.7.1.67</ecNumber>
    </recommendedName>
</protein>
<dbReference type="GO" id="GO:0007030">
    <property type="term" value="P:Golgi organization"/>
    <property type="evidence" value="ECO:0007669"/>
    <property type="project" value="TreeGrafter"/>
</dbReference>
<dbReference type="GO" id="GO:0005768">
    <property type="term" value="C:endosome"/>
    <property type="evidence" value="ECO:0007669"/>
    <property type="project" value="TreeGrafter"/>
</dbReference>
<dbReference type="EnsemblMetazoa" id="PPAI008025-RA">
    <property type="protein sequence ID" value="PPAI008025-PA"/>
    <property type="gene ID" value="PPAI008025"/>
</dbReference>
<dbReference type="GO" id="GO:0004430">
    <property type="term" value="F:1-phosphatidylinositol 4-kinase activity"/>
    <property type="evidence" value="ECO:0007669"/>
    <property type="project" value="UniProtKB-UniRule"/>
</dbReference>
<evidence type="ECO:0000256" key="5">
    <source>
        <dbReference type="RuleBase" id="RU367084"/>
    </source>
</evidence>
<keyword evidence="2 5" id="KW-0547">Nucleotide-binding</keyword>
<reference evidence="6" key="1">
    <citation type="submission" date="2022-08" db="UniProtKB">
        <authorList>
            <consortium name="EnsemblMetazoa"/>
        </authorList>
    </citation>
    <scope>IDENTIFICATION</scope>
    <source>
        <strain evidence="6">Israel</strain>
    </source>
</reference>
<keyword evidence="1 5" id="KW-0808">Transferase</keyword>
<keyword evidence="4 5" id="KW-0067">ATP-binding</keyword>
<evidence type="ECO:0000256" key="2">
    <source>
        <dbReference type="ARBA" id="ARBA00022741"/>
    </source>
</evidence>
<comment type="subcellular location">
    <subcellularLocation>
        <location evidence="5">Membrane</location>
        <topology evidence="5">Peripheral membrane protein</topology>
    </subcellularLocation>
</comment>
<dbReference type="GO" id="GO:0007032">
    <property type="term" value="P:endosome organization"/>
    <property type="evidence" value="ECO:0007669"/>
    <property type="project" value="TreeGrafter"/>
</dbReference>
<dbReference type="VEuPathDB" id="VectorBase:PPAI008025"/>
<dbReference type="PANTHER" id="PTHR12865">
    <property type="entry name" value="PHOSPHATIDYLINOSITOL 4-KINASE TYPE-II"/>
    <property type="match status" value="1"/>
</dbReference>